<keyword evidence="3" id="KW-1185">Reference proteome</keyword>
<feature type="region of interest" description="Disordered" evidence="1">
    <location>
        <begin position="268"/>
        <end position="299"/>
    </location>
</feature>
<evidence type="ECO:0000313" key="2">
    <source>
        <dbReference type="EMBL" id="GGD43153.1"/>
    </source>
</evidence>
<proteinExistence type="predicted"/>
<evidence type="ECO:0000313" key="3">
    <source>
        <dbReference type="Proteomes" id="UP000617355"/>
    </source>
</evidence>
<keyword evidence="2" id="KW-0240">DNA-directed RNA polymerase</keyword>
<organism evidence="2 3">
    <name type="scientific">Sinisalibacter lacisalsi</name>
    <dbReference type="NCBI Taxonomy" id="1526570"/>
    <lineage>
        <taxon>Bacteria</taxon>
        <taxon>Pseudomonadati</taxon>
        <taxon>Pseudomonadota</taxon>
        <taxon>Alphaproteobacteria</taxon>
        <taxon>Rhodobacterales</taxon>
        <taxon>Roseobacteraceae</taxon>
        <taxon>Sinisalibacter</taxon>
    </lineage>
</organism>
<sequence>MRDEGPIEVVFQTRFSFYGQSGWKSKAAADPGLLFEPERLDGRLKHFETITLPSLVDQTDRDFRMMVLSSELMPEPFQARLRELLNDMLGADRVQLMFRPKGSARQYLHDAVNENMADKIVAQTVLDDDDAVAKDFVEMLRYYGPLALADDHNPDDYVFLSFPRGLTLGIEGGTLSWLDRRHVPYTNLGLALVAPGNTRRNPFMTSHKRVGERHPSMMITHKRPYYLRAIHGLNDSSAHHTGGENLRAGDVDAALDYFPFLRNHFEPETGAPPKVTGKGRKRGLPQIRAVPKAAARAAQ</sequence>
<gene>
    <name evidence="2" type="ORF">GCM10011358_28750</name>
</gene>
<protein>
    <submittedName>
        <fullName evidence="2">DNA-directed RNA polymerase subunit beta</fullName>
    </submittedName>
</protein>
<comment type="caution">
    <text evidence="2">The sequence shown here is derived from an EMBL/GenBank/DDBJ whole genome shotgun (WGS) entry which is preliminary data.</text>
</comment>
<keyword evidence="2" id="KW-0804">Transcription</keyword>
<dbReference type="GO" id="GO:0000428">
    <property type="term" value="C:DNA-directed RNA polymerase complex"/>
    <property type="evidence" value="ECO:0007669"/>
    <property type="project" value="UniProtKB-KW"/>
</dbReference>
<name>A0ABQ1QTN2_9RHOB</name>
<dbReference type="Proteomes" id="UP000617355">
    <property type="component" value="Unassembled WGS sequence"/>
</dbReference>
<accession>A0ABQ1QTN2</accession>
<dbReference type="InterPro" id="IPR021466">
    <property type="entry name" value="Put_rhamnosyl_transferase"/>
</dbReference>
<reference evidence="3" key="1">
    <citation type="journal article" date="2019" name="Int. J. Syst. Evol. Microbiol.">
        <title>The Global Catalogue of Microorganisms (GCM) 10K type strain sequencing project: providing services to taxonomists for standard genome sequencing and annotation.</title>
        <authorList>
            <consortium name="The Broad Institute Genomics Platform"/>
            <consortium name="The Broad Institute Genome Sequencing Center for Infectious Disease"/>
            <person name="Wu L."/>
            <person name="Ma J."/>
        </authorList>
    </citation>
    <scope>NUCLEOTIDE SEQUENCE [LARGE SCALE GENOMIC DNA]</scope>
    <source>
        <strain evidence="3">CGMCC 1.12922</strain>
    </source>
</reference>
<dbReference type="RefSeq" id="WP_188529015.1">
    <property type="nucleotide sequence ID" value="NZ_BMGI01000005.1"/>
</dbReference>
<evidence type="ECO:0000256" key="1">
    <source>
        <dbReference type="SAM" id="MobiDB-lite"/>
    </source>
</evidence>
<dbReference type="EMBL" id="BMGI01000005">
    <property type="protein sequence ID" value="GGD43153.1"/>
    <property type="molecule type" value="Genomic_DNA"/>
</dbReference>
<dbReference type="Pfam" id="PF11316">
    <property type="entry name" value="Rhamno_transf"/>
    <property type="match status" value="1"/>
</dbReference>